<name>K6V3Z1_9ACTN</name>
<dbReference type="InterPro" id="IPR045864">
    <property type="entry name" value="aa-tRNA-synth_II/BPL/LPL"/>
</dbReference>
<dbReference type="InterPro" id="IPR004143">
    <property type="entry name" value="BPL_LPL_catalytic"/>
</dbReference>
<evidence type="ECO:0000313" key="2">
    <source>
        <dbReference type="EMBL" id="GAB90788.1"/>
    </source>
</evidence>
<comment type="caution">
    <text evidence="2">The sequence shown here is derived from an EMBL/GenBank/DDBJ whole genome shotgun (WGS) entry which is preliminary data.</text>
</comment>
<accession>K6V3Z1</accession>
<feature type="domain" description="BPL/LPL catalytic" evidence="1">
    <location>
        <begin position="30"/>
        <end position="213"/>
    </location>
</feature>
<keyword evidence="2" id="KW-0436">Ligase</keyword>
<organism evidence="2 3">
    <name type="scientific">Gordonia rhizosphera NBRC 16068</name>
    <dbReference type="NCBI Taxonomy" id="1108045"/>
    <lineage>
        <taxon>Bacteria</taxon>
        <taxon>Bacillati</taxon>
        <taxon>Actinomycetota</taxon>
        <taxon>Actinomycetes</taxon>
        <taxon>Mycobacteriales</taxon>
        <taxon>Gordoniaceae</taxon>
        <taxon>Gordonia</taxon>
    </lineage>
</organism>
<dbReference type="Gene3D" id="3.30.930.10">
    <property type="entry name" value="Bira Bifunctional Protein, Domain 2"/>
    <property type="match status" value="1"/>
</dbReference>
<dbReference type="PANTHER" id="PTHR43679">
    <property type="entry name" value="OCTANOYLTRANSFERASE LIPM-RELATED"/>
    <property type="match status" value="1"/>
</dbReference>
<dbReference type="PROSITE" id="PS51733">
    <property type="entry name" value="BPL_LPL_CATALYTIC"/>
    <property type="match status" value="1"/>
</dbReference>
<dbReference type="eggNOG" id="COG0095">
    <property type="taxonomic scope" value="Bacteria"/>
</dbReference>
<protein>
    <submittedName>
        <fullName evidence="2">Putative lipoate-protein ligase</fullName>
    </submittedName>
</protein>
<dbReference type="STRING" id="1108045.GORHZ_118_00040"/>
<keyword evidence="3" id="KW-1185">Reference proteome</keyword>
<dbReference type="EMBL" id="BAHC01000118">
    <property type="protein sequence ID" value="GAB90788.1"/>
    <property type="molecule type" value="Genomic_DNA"/>
</dbReference>
<evidence type="ECO:0000313" key="3">
    <source>
        <dbReference type="Proteomes" id="UP000008363"/>
    </source>
</evidence>
<dbReference type="GO" id="GO:0016874">
    <property type="term" value="F:ligase activity"/>
    <property type="evidence" value="ECO:0007669"/>
    <property type="project" value="UniProtKB-KW"/>
</dbReference>
<dbReference type="Pfam" id="PF21948">
    <property type="entry name" value="LplA-B_cat"/>
    <property type="match status" value="1"/>
</dbReference>
<dbReference type="PANTHER" id="PTHR43679:SF2">
    <property type="entry name" value="OCTANOYL-[GCVH]:PROTEIN N-OCTANOYLTRANSFERASE"/>
    <property type="match status" value="1"/>
</dbReference>
<dbReference type="SUPFAM" id="SSF55681">
    <property type="entry name" value="Class II aaRS and biotin synthetases"/>
    <property type="match status" value="1"/>
</dbReference>
<evidence type="ECO:0000259" key="1">
    <source>
        <dbReference type="PROSITE" id="PS51733"/>
    </source>
</evidence>
<sequence length="321" mass="35254">MMRMRVIDFGTVETLRSQTVWHAVCRSMGAGDAPVLSFVRPDRPYVCIGYHRDIAEVDTEYCRAGSLPVYRRMVGGGPVYCDPDQLFFQITVPVAHLPARRATALARLLRPAARALGRLGVDADLDAFGEISVGPAKVCGHGAGQLGEAATVVGNLITDFDHARATRVLRLDPDVRDVVAQLMRRYIAPTAVNPADWQAAMVAEYADHFGADPHEDGLTDTETREVHRMDRRLLDEEYLTGTPGPVRPVRTVKVRAGVWVHVWGDEADRVVLGVADGKIEIATGREHLVGMEIDEARRELEREREAAPLVSAIRAAHAEVA</sequence>
<reference evidence="2 3" key="1">
    <citation type="submission" date="2012-08" db="EMBL/GenBank/DDBJ databases">
        <title>Whole genome shotgun sequence of Gordonia rhizosphera NBRC 16068.</title>
        <authorList>
            <person name="Takarada H."/>
            <person name="Isaki S."/>
            <person name="Hosoyama A."/>
            <person name="Tsuchikane K."/>
            <person name="Katsumata H."/>
            <person name="Baba S."/>
            <person name="Ohji S."/>
            <person name="Yamazaki S."/>
            <person name="Fujita N."/>
        </authorList>
    </citation>
    <scope>NUCLEOTIDE SEQUENCE [LARGE SCALE GENOMIC DNA]</scope>
    <source>
        <strain evidence="2 3">NBRC 16068</strain>
    </source>
</reference>
<dbReference type="Proteomes" id="UP000008363">
    <property type="component" value="Unassembled WGS sequence"/>
</dbReference>
<gene>
    <name evidence="2" type="ORF">GORHZ_118_00040</name>
</gene>
<dbReference type="AlphaFoldDB" id="K6V3Z1"/>
<dbReference type="InterPro" id="IPR050664">
    <property type="entry name" value="Octanoyltrans_LipM/LipL"/>
</dbReference>
<proteinExistence type="predicted"/>